<dbReference type="InterPro" id="IPR050951">
    <property type="entry name" value="Retrovirus_Pol_polyprotein"/>
</dbReference>
<keyword evidence="1" id="KW-0511">Multifunctional enzyme</keyword>
<dbReference type="AlphaFoldDB" id="A0A9K3LBJ4"/>
<reference evidence="4" key="1">
    <citation type="journal article" date="2021" name="Sci. Rep.">
        <title>Diploid genomic architecture of Nitzschia inconspicua, an elite biomass production diatom.</title>
        <authorList>
            <person name="Oliver A."/>
            <person name="Podell S."/>
            <person name="Pinowska A."/>
            <person name="Traller J.C."/>
            <person name="Smith S.R."/>
            <person name="McClure R."/>
            <person name="Beliaev A."/>
            <person name="Bohutskyi P."/>
            <person name="Hill E.A."/>
            <person name="Rabines A."/>
            <person name="Zheng H."/>
            <person name="Allen L.Z."/>
            <person name="Kuo A."/>
            <person name="Grigoriev I.V."/>
            <person name="Allen A.E."/>
            <person name="Hazlebeck D."/>
            <person name="Allen E.E."/>
        </authorList>
    </citation>
    <scope>NUCLEOTIDE SEQUENCE</scope>
    <source>
        <strain evidence="4">Hildebrandi</strain>
    </source>
</reference>
<evidence type="ECO:0000313" key="3">
    <source>
        <dbReference type="EMBL" id="KAG7337809.1"/>
    </source>
</evidence>
<accession>A0A9K3LBJ4</accession>
<evidence type="ECO:0000259" key="2">
    <source>
        <dbReference type="Pfam" id="PF17919"/>
    </source>
</evidence>
<sequence>MDALLAIKRPTSISELRSFIGAVTDMSPRRSHLLAPLTAQAGKCTLKWTSECDKSFNAIKALLAEEAFLQFPDHNKPFHICTDASDRQMGSVILQEGKPVAFFSRKLNPAQRNYTTGEKELLSIVETLKEYRTILFGCQYGPIFHYIKGEHNTTADAFSRLSFSERQSTRFPRKPFDVTNPSASDFPEVTGEDFPVVVDFPVEVKFDHFPVEVDFPVEVRNNFPAEVDTFYPSASDFPEVTGEDFPVEVDFPVKVKFDHFPVEVDFPVEVRNNFPAEVDTFYTMVTDDLDLCDCFVHLPDQ</sequence>
<gene>
    <name evidence="4" type="ORF">IV203_015278</name>
    <name evidence="3" type="ORF">IV203_020233</name>
</gene>
<dbReference type="CDD" id="cd09274">
    <property type="entry name" value="RNase_HI_RT_Ty3"/>
    <property type="match status" value="1"/>
</dbReference>
<reference evidence="4" key="2">
    <citation type="submission" date="2021-04" db="EMBL/GenBank/DDBJ databases">
        <authorList>
            <person name="Podell S."/>
        </authorList>
    </citation>
    <scope>NUCLEOTIDE SEQUENCE</scope>
    <source>
        <strain evidence="4">Hildebrandi</strain>
    </source>
</reference>
<evidence type="ECO:0000313" key="4">
    <source>
        <dbReference type="EMBL" id="KAG7358689.1"/>
    </source>
</evidence>
<evidence type="ECO:0000313" key="5">
    <source>
        <dbReference type="Proteomes" id="UP000693970"/>
    </source>
</evidence>
<dbReference type="InterPro" id="IPR041577">
    <property type="entry name" value="RT_RNaseH_2"/>
</dbReference>
<dbReference type="PANTHER" id="PTHR37984:SF5">
    <property type="entry name" value="PROTEIN NYNRIN-LIKE"/>
    <property type="match status" value="1"/>
</dbReference>
<organism evidence="4 5">
    <name type="scientific">Nitzschia inconspicua</name>
    <dbReference type="NCBI Taxonomy" id="303405"/>
    <lineage>
        <taxon>Eukaryota</taxon>
        <taxon>Sar</taxon>
        <taxon>Stramenopiles</taxon>
        <taxon>Ochrophyta</taxon>
        <taxon>Bacillariophyta</taxon>
        <taxon>Bacillariophyceae</taxon>
        <taxon>Bacillariophycidae</taxon>
        <taxon>Bacillariales</taxon>
        <taxon>Bacillariaceae</taxon>
        <taxon>Nitzschia</taxon>
    </lineage>
</organism>
<evidence type="ECO:0000256" key="1">
    <source>
        <dbReference type="ARBA" id="ARBA00023268"/>
    </source>
</evidence>
<dbReference type="Pfam" id="PF17919">
    <property type="entry name" value="RT_RNaseH_2"/>
    <property type="match status" value="1"/>
</dbReference>
<dbReference type="GO" id="GO:0003824">
    <property type="term" value="F:catalytic activity"/>
    <property type="evidence" value="ECO:0007669"/>
    <property type="project" value="UniProtKB-KW"/>
</dbReference>
<proteinExistence type="predicted"/>
<dbReference type="Proteomes" id="UP000693970">
    <property type="component" value="Unassembled WGS sequence"/>
</dbReference>
<feature type="domain" description="Reverse transcriptase/retrotransposon-derived protein RNase H-like" evidence="2">
    <location>
        <begin position="48"/>
        <end position="139"/>
    </location>
</feature>
<protein>
    <recommendedName>
        <fullName evidence="2">Reverse transcriptase/retrotransposon-derived protein RNase H-like domain-containing protein</fullName>
    </recommendedName>
</protein>
<dbReference type="OrthoDB" id="94652at2759"/>
<dbReference type="PANTHER" id="PTHR37984">
    <property type="entry name" value="PROTEIN CBG26694"/>
    <property type="match status" value="1"/>
</dbReference>
<keyword evidence="5" id="KW-1185">Reference proteome</keyword>
<comment type="caution">
    <text evidence="4">The sequence shown here is derived from an EMBL/GenBank/DDBJ whole genome shotgun (WGS) entry which is preliminary data.</text>
</comment>
<dbReference type="EMBL" id="JAGRRH010000073">
    <property type="protein sequence ID" value="KAG7337809.1"/>
    <property type="molecule type" value="Genomic_DNA"/>
</dbReference>
<name>A0A9K3LBJ4_9STRA</name>
<dbReference type="EMBL" id="JAGRRH010000014">
    <property type="protein sequence ID" value="KAG7358689.1"/>
    <property type="molecule type" value="Genomic_DNA"/>
</dbReference>